<dbReference type="InParanoid" id="A0A0H2S2I9"/>
<organism evidence="9 10">
    <name type="scientific">Schizopora paradoxa</name>
    <dbReference type="NCBI Taxonomy" id="27342"/>
    <lineage>
        <taxon>Eukaryota</taxon>
        <taxon>Fungi</taxon>
        <taxon>Dikarya</taxon>
        <taxon>Basidiomycota</taxon>
        <taxon>Agaricomycotina</taxon>
        <taxon>Agaricomycetes</taxon>
        <taxon>Hymenochaetales</taxon>
        <taxon>Schizoporaceae</taxon>
        <taxon>Schizopora</taxon>
    </lineage>
</organism>
<evidence type="ECO:0000256" key="5">
    <source>
        <dbReference type="RuleBase" id="RU363050"/>
    </source>
</evidence>
<name>A0A0H2S2I9_9AGAM</name>
<dbReference type="InterPro" id="IPR007259">
    <property type="entry name" value="GCP"/>
</dbReference>
<keyword evidence="4 5" id="KW-0206">Cytoskeleton</keyword>
<dbReference type="Pfam" id="PF04130">
    <property type="entry name" value="GCP_C_terminal"/>
    <property type="match status" value="1"/>
</dbReference>
<dbReference type="GO" id="GO:0000278">
    <property type="term" value="P:mitotic cell cycle"/>
    <property type="evidence" value="ECO:0007669"/>
    <property type="project" value="TreeGrafter"/>
</dbReference>
<evidence type="ECO:0000313" key="9">
    <source>
        <dbReference type="EMBL" id="KLO18249.1"/>
    </source>
</evidence>
<dbReference type="GO" id="GO:0031122">
    <property type="term" value="P:cytoplasmic microtubule organization"/>
    <property type="evidence" value="ECO:0007669"/>
    <property type="project" value="TreeGrafter"/>
</dbReference>
<sequence length="894" mass="99026">MSTRMDPYTTPRPRSSTARKNKLTLSSKQYNKITDTIASVRRGRLNDDGEHALQDVEELPSFISEKSFISAPLNSRVPSTSSATTGHAGINGKGKGKGKGKVPSLDKVPVEVQEALILEDLLFVLTGIEGTYVTYHADYSPEDENPLHGIRFAVSSSLDPSLRDLVERMLPLATYYTSIIAFIEERSHQSYGLVNHALCAAMRDMLRDYHTLMSQLEHAFTSSSAFSLQKLWFYIHPTLHTLSLLSSLVAELCAADESPESSGESDDESETDEEERARNEALGLASAKKLKQLGNDGEANGSSSAGPAIGGEVLAILHARKLQLSGDPSALTLYTDLLRAAGKPYSNMLENWIWQGRLGTFKGDADGSTGDIYSEFCVKEARGVDKGILVGDYTDEYWERRFSLRDGSSLSSARLKAGVPQPRTPGGRLPGGSCIPPFLEPWKHKILLAGKYLNVLQECGIAVHGRQDSEAMGNADGMDGEKFYKSIDSAYGFANSSLVHLLLHDQKLLMRLRYLRRLFFGAESDWLSGFLATPTVLTELRKPTQSVRLSRLQGLADGAFATSGMGNMSKDNLGHSYDEGIRIELAKTTLYEWLLKIVNVNGVIGAGPGEEEGGHSEENEKEKLMVCDAFVLDYNVPFPLSLVISRKTIVRYQFLFRFLLHLRLVQSSLCSMWVDQKGKTWKAPYDKGSSVKGGASRPPSRATAASDDAGPDAPPAIPQVERWRRRVLHLRAKMLAFIQHVMAFITYEVLEPNWRKLEAKLSSLANSTANDKARAKEGSVEELLRDHVDFLDTCLKESMLTSSKLLTPLSKLITTCSTYTQYSKTFSKSAEDAANEAGDDESKMEKRWKFLEKFETNFNHWFNLFQHYVRFCVSSENGALLPLVSRLESVQTTG</sequence>
<feature type="compositionally biased region" description="Low complexity" evidence="6">
    <location>
        <begin position="695"/>
        <end position="708"/>
    </location>
</feature>
<dbReference type="Proteomes" id="UP000053477">
    <property type="component" value="Unassembled WGS sequence"/>
</dbReference>
<reference evidence="9 10" key="1">
    <citation type="submission" date="2015-04" db="EMBL/GenBank/DDBJ databases">
        <title>Complete genome sequence of Schizopora paradoxa KUC8140, a cosmopolitan wood degrader in East Asia.</title>
        <authorList>
            <consortium name="DOE Joint Genome Institute"/>
            <person name="Min B."/>
            <person name="Park H."/>
            <person name="Jang Y."/>
            <person name="Kim J.-J."/>
            <person name="Kim K.H."/>
            <person name="Pangilinan J."/>
            <person name="Lipzen A."/>
            <person name="Riley R."/>
            <person name="Grigoriev I.V."/>
            <person name="Spatafora J.W."/>
            <person name="Choi I.-G."/>
        </authorList>
    </citation>
    <scope>NUCLEOTIDE SEQUENCE [LARGE SCALE GENOMIC DNA]</scope>
    <source>
        <strain evidence="9 10">KUC8140</strain>
    </source>
</reference>
<dbReference type="InterPro" id="IPR040457">
    <property type="entry name" value="GCP_C"/>
</dbReference>
<evidence type="ECO:0000259" key="7">
    <source>
        <dbReference type="Pfam" id="PF04130"/>
    </source>
</evidence>
<feature type="compositionally biased region" description="Polar residues" evidence="6">
    <location>
        <begin position="74"/>
        <end position="85"/>
    </location>
</feature>
<evidence type="ECO:0000256" key="1">
    <source>
        <dbReference type="ARBA" id="ARBA00010337"/>
    </source>
</evidence>
<dbReference type="STRING" id="27342.A0A0H2S2I9"/>
<dbReference type="Pfam" id="PF17681">
    <property type="entry name" value="GCP_N_terminal"/>
    <property type="match status" value="1"/>
</dbReference>
<feature type="domain" description="Gamma tubulin complex component protein N-terminal" evidence="8">
    <location>
        <begin position="118"/>
        <end position="504"/>
    </location>
</feature>
<dbReference type="GO" id="GO:0000930">
    <property type="term" value="C:gamma-tubulin complex"/>
    <property type="evidence" value="ECO:0007669"/>
    <property type="project" value="TreeGrafter"/>
</dbReference>
<dbReference type="EMBL" id="KQ085896">
    <property type="protein sequence ID" value="KLO18249.1"/>
    <property type="molecule type" value="Genomic_DNA"/>
</dbReference>
<dbReference type="GO" id="GO:0000922">
    <property type="term" value="C:spindle pole"/>
    <property type="evidence" value="ECO:0007669"/>
    <property type="project" value="InterPro"/>
</dbReference>
<protein>
    <recommendedName>
        <fullName evidence="5">Spindle pole body component</fullName>
    </recommendedName>
</protein>
<evidence type="ECO:0000259" key="8">
    <source>
        <dbReference type="Pfam" id="PF17681"/>
    </source>
</evidence>
<dbReference type="GO" id="GO:0043015">
    <property type="term" value="F:gamma-tubulin binding"/>
    <property type="evidence" value="ECO:0007669"/>
    <property type="project" value="InterPro"/>
</dbReference>
<keyword evidence="3 5" id="KW-0493">Microtubule</keyword>
<dbReference type="GO" id="GO:0005874">
    <property type="term" value="C:microtubule"/>
    <property type="evidence" value="ECO:0007669"/>
    <property type="project" value="UniProtKB-KW"/>
</dbReference>
<evidence type="ECO:0000313" key="10">
    <source>
        <dbReference type="Proteomes" id="UP000053477"/>
    </source>
</evidence>
<feature type="region of interest" description="Disordered" evidence="6">
    <location>
        <begin position="685"/>
        <end position="716"/>
    </location>
</feature>
<feature type="region of interest" description="Disordered" evidence="6">
    <location>
        <begin position="256"/>
        <end position="279"/>
    </location>
</feature>
<feature type="compositionally biased region" description="Acidic residues" evidence="6">
    <location>
        <begin position="257"/>
        <end position="274"/>
    </location>
</feature>
<dbReference type="GO" id="GO:0044732">
    <property type="term" value="C:mitotic spindle pole body"/>
    <property type="evidence" value="ECO:0007669"/>
    <property type="project" value="TreeGrafter"/>
</dbReference>
<feature type="region of interest" description="Disordered" evidence="6">
    <location>
        <begin position="1"/>
        <end position="25"/>
    </location>
</feature>
<keyword evidence="2 5" id="KW-0963">Cytoplasm</keyword>
<dbReference type="AlphaFoldDB" id="A0A0H2S2I9"/>
<dbReference type="PANTHER" id="PTHR19302">
    <property type="entry name" value="GAMMA TUBULIN COMPLEX PROTEIN"/>
    <property type="match status" value="1"/>
</dbReference>
<dbReference type="GO" id="GO:0051321">
    <property type="term" value="P:meiotic cell cycle"/>
    <property type="evidence" value="ECO:0007669"/>
    <property type="project" value="TreeGrafter"/>
</dbReference>
<comment type="subcellular location">
    <subcellularLocation>
        <location evidence="5">Cytoplasm</location>
        <location evidence="5">Cytoskeleton</location>
        <location evidence="5">Microtubule organizing center</location>
    </subcellularLocation>
</comment>
<keyword evidence="10" id="KW-1185">Reference proteome</keyword>
<proteinExistence type="inferred from homology"/>
<evidence type="ECO:0000256" key="4">
    <source>
        <dbReference type="ARBA" id="ARBA00023212"/>
    </source>
</evidence>
<evidence type="ECO:0000256" key="2">
    <source>
        <dbReference type="ARBA" id="ARBA00022490"/>
    </source>
</evidence>
<dbReference type="InterPro" id="IPR042241">
    <property type="entry name" value="GCP_C_sf"/>
</dbReference>
<dbReference type="FunCoup" id="A0A0H2S2I9">
    <property type="interactions" value="615"/>
</dbReference>
<dbReference type="GO" id="GO:0051011">
    <property type="term" value="F:microtubule minus-end binding"/>
    <property type="evidence" value="ECO:0007669"/>
    <property type="project" value="TreeGrafter"/>
</dbReference>
<dbReference type="Gene3D" id="1.20.120.1900">
    <property type="entry name" value="Gamma-tubulin complex, C-terminal domain"/>
    <property type="match status" value="1"/>
</dbReference>
<accession>A0A0H2S2I9</accession>
<feature type="domain" description="Gamma tubulin complex component C-terminal" evidence="7">
    <location>
        <begin position="508"/>
        <end position="887"/>
    </location>
</feature>
<dbReference type="PANTHER" id="PTHR19302:SF13">
    <property type="entry name" value="GAMMA-TUBULIN COMPLEX COMPONENT 2"/>
    <property type="match status" value="1"/>
</dbReference>
<evidence type="ECO:0000256" key="3">
    <source>
        <dbReference type="ARBA" id="ARBA00022701"/>
    </source>
</evidence>
<dbReference type="GO" id="GO:0051225">
    <property type="term" value="P:spindle assembly"/>
    <property type="evidence" value="ECO:0007669"/>
    <property type="project" value="TreeGrafter"/>
</dbReference>
<dbReference type="OrthoDB" id="2192946at2759"/>
<dbReference type="GO" id="GO:0007020">
    <property type="term" value="P:microtubule nucleation"/>
    <property type="evidence" value="ECO:0007669"/>
    <property type="project" value="InterPro"/>
</dbReference>
<comment type="similarity">
    <text evidence="1 5">Belongs to the TUBGCP family.</text>
</comment>
<evidence type="ECO:0000256" key="6">
    <source>
        <dbReference type="SAM" id="MobiDB-lite"/>
    </source>
</evidence>
<feature type="region of interest" description="Disordered" evidence="6">
    <location>
        <begin position="74"/>
        <end position="103"/>
    </location>
</feature>
<gene>
    <name evidence="9" type="ORF">SCHPADRAFT_845287</name>
</gene>
<dbReference type="InterPro" id="IPR041470">
    <property type="entry name" value="GCP_N"/>
</dbReference>